<dbReference type="GO" id="GO:0071037">
    <property type="term" value="P:nuclear polyadenylation-dependent snRNA catabolic process"/>
    <property type="evidence" value="ECO:0007669"/>
    <property type="project" value="TreeGrafter"/>
</dbReference>
<dbReference type="FunFam" id="1.10.150.80:FF:000001">
    <property type="entry name" value="Putative exosome component 10"/>
    <property type="match status" value="1"/>
</dbReference>
<dbReference type="PANTHER" id="PTHR12124:SF47">
    <property type="entry name" value="EXOSOME COMPONENT 10"/>
    <property type="match status" value="1"/>
</dbReference>
<evidence type="ECO:0000256" key="2">
    <source>
        <dbReference type="ARBA" id="ARBA00023242"/>
    </source>
</evidence>
<feature type="domain" description="HRDC" evidence="6">
    <location>
        <begin position="160"/>
        <end position="240"/>
    </location>
</feature>
<dbReference type="InterPro" id="IPR010997">
    <property type="entry name" value="HRDC-like_sf"/>
</dbReference>
<accession>A0A6P7FY93</accession>
<dbReference type="InterPro" id="IPR044876">
    <property type="entry name" value="HRDC_dom_sf"/>
</dbReference>
<dbReference type="GO" id="GO:0071036">
    <property type="term" value="P:nuclear polyadenylation-dependent snoRNA catabolic process"/>
    <property type="evidence" value="ECO:0007669"/>
    <property type="project" value="TreeGrafter"/>
</dbReference>
<dbReference type="GO" id="GO:0071038">
    <property type="term" value="P:TRAMP-dependent tRNA surveillance pathway"/>
    <property type="evidence" value="ECO:0007669"/>
    <property type="project" value="TreeGrafter"/>
</dbReference>
<feature type="compositionally biased region" description="Basic and acidic residues" evidence="4">
    <location>
        <begin position="448"/>
        <end position="457"/>
    </location>
</feature>
<dbReference type="PANTHER" id="PTHR12124">
    <property type="entry name" value="POLYMYOSITIS/SCLERODERMA AUTOANTIGEN-RELATED"/>
    <property type="match status" value="1"/>
</dbReference>
<dbReference type="GO" id="GO:0071044">
    <property type="term" value="P:histone mRNA catabolic process"/>
    <property type="evidence" value="ECO:0007669"/>
    <property type="project" value="TreeGrafter"/>
</dbReference>
<dbReference type="GO" id="GO:0071051">
    <property type="term" value="P:poly(A)-dependent snoRNA 3'-end processing"/>
    <property type="evidence" value="ECO:0007669"/>
    <property type="project" value="TreeGrafter"/>
</dbReference>
<dbReference type="GO" id="GO:0000467">
    <property type="term" value="P:exonucleolytic trimming to generate mature 3'-end of 5.8S rRNA from tricistronic rRNA transcript (SSU-rRNA, 5.8S rRNA, LSU-rRNA)"/>
    <property type="evidence" value="ECO:0007669"/>
    <property type="project" value="InterPro"/>
</dbReference>
<evidence type="ECO:0000256" key="1">
    <source>
        <dbReference type="ARBA" id="ARBA00004123"/>
    </source>
</evidence>
<dbReference type="InterPro" id="IPR012337">
    <property type="entry name" value="RNaseH-like_sf"/>
</dbReference>
<dbReference type="InterPro" id="IPR045092">
    <property type="entry name" value="Rrp6-like"/>
</dbReference>
<keyword evidence="5" id="KW-0812">Transmembrane</keyword>
<evidence type="ECO:0000256" key="5">
    <source>
        <dbReference type="SAM" id="Phobius"/>
    </source>
</evidence>
<dbReference type="GO" id="GO:0000176">
    <property type="term" value="C:nuclear exosome (RNase complex)"/>
    <property type="evidence" value="ECO:0007669"/>
    <property type="project" value="TreeGrafter"/>
</dbReference>
<dbReference type="Pfam" id="PF01612">
    <property type="entry name" value="DNA_pol_A_exo1"/>
    <property type="match status" value="1"/>
</dbReference>
<dbReference type="Gene3D" id="3.30.420.10">
    <property type="entry name" value="Ribonuclease H-like superfamily/Ribonuclease H"/>
    <property type="match status" value="1"/>
</dbReference>
<dbReference type="GO" id="GO:0000166">
    <property type="term" value="F:nucleotide binding"/>
    <property type="evidence" value="ECO:0007669"/>
    <property type="project" value="InterPro"/>
</dbReference>
<dbReference type="SUPFAM" id="SSF47819">
    <property type="entry name" value="HRDC-like"/>
    <property type="match status" value="1"/>
</dbReference>
<feature type="region of interest" description="Disordered" evidence="4">
    <location>
        <begin position="331"/>
        <end position="504"/>
    </location>
</feature>
<keyword evidence="2" id="KW-0539">Nucleus</keyword>
<dbReference type="SMART" id="SM00341">
    <property type="entry name" value="HRDC"/>
    <property type="match status" value="1"/>
</dbReference>
<gene>
    <name evidence="7" type="primary">LOC114333991</name>
</gene>
<dbReference type="GO" id="GO:0000175">
    <property type="term" value="F:3'-5'-RNA exonuclease activity"/>
    <property type="evidence" value="ECO:0007669"/>
    <property type="project" value="InterPro"/>
</dbReference>
<feature type="transmembrane region" description="Helical" evidence="5">
    <location>
        <begin position="540"/>
        <end position="559"/>
    </location>
</feature>
<dbReference type="Gene3D" id="1.10.150.80">
    <property type="entry name" value="HRDC domain"/>
    <property type="match status" value="1"/>
</dbReference>
<evidence type="ECO:0000259" key="6">
    <source>
        <dbReference type="PROSITE" id="PS50967"/>
    </source>
</evidence>
<comment type="similarity">
    <text evidence="3">Belongs to the exosome component 10/RRP6 family.</text>
</comment>
<evidence type="ECO:0000256" key="4">
    <source>
        <dbReference type="SAM" id="MobiDB-lite"/>
    </source>
</evidence>
<evidence type="ECO:0000313" key="7">
    <source>
        <dbReference type="RefSeq" id="XP_028139792.1"/>
    </source>
</evidence>
<dbReference type="InterPro" id="IPR002121">
    <property type="entry name" value="HRDC_dom"/>
</dbReference>
<dbReference type="GO" id="GO:0071039">
    <property type="term" value="P:nuclear polyadenylation-dependent CUT catabolic process"/>
    <property type="evidence" value="ECO:0007669"/>
    <property type="project" value="TreeGrafter"/>
</dbReference>
<comment type="subcellular location">
    <subcellularLocation>
        <location evidence="1">Nucleus</location>
    </subcellularLocation>
</comment>
<dbReference type="GO" id="GO:0003727">
    <property type="term" value="F:single-stranded RNA binding"/>
    <property type="evidence" value="ECO:0007669"/>
    <property type="project" value="TreeGrafter"/>
</dbReference>
<dbReference type="GO" id="GO:0071035">
    <property type="term" value="P:nuclear polyadenylation-dependent rRNA catabolic process"/>
    <property type="evidence" value="ECO:0007669"/>
    <property type="project" value="TreeGrafter"/>
</dbReference>
<sequence>MATLLELPFLSYETVVISVMIFHGADSDIVWLQRDLSIYVVNMFDTYQAAKQLEISGLSLAYLMQRYCSFVPNKQFQLADWRIRPLPDELKQYAREDTHHLIYIYQMLKNDLLKKANGSDNLLLAVINNSTETCKKRYFRPVLRDDSHLDFYRKCKRHFDNRQLYALKQIYKWRDELAREEDESIGYVLPNHMLLQIAETLPREMQGVLACCNPIPPLVKANLLEIHQIILRAKEQPLEKPIFKEDTRARGSTKKISKINVDSPLNCPHDLTKANEFRDDLPTILGNNSPSLMNLSNGKLENETDKPKCSVFFTPDNSEDEEKIRQHFLKLSKSGPVAPEPELSLVQMGGTKRKRDHSPSVREQSASVHPVFLSMSREVTNSRGDNNIHKRKSSDNADGAPPDKIRNTNKHKQKQQRRKAVREQEQRRFMRNEESEENQLDGQNRTDSSTRSHEFNKQHQQKRQRFKNKQKQKKKFQQNQTRPENGHDNENSEVDNQNSEVDNQNSEVEFKPFDYSSVDFRQFQGGAGSVSKPQEVKSTIRFKVSILLNLCIFWIIFVFSNSSVNKYNFILRQLLDL</sequence>
<dbReference type="AlphaFoldDB" id="A0A6P7FY93"/>
<organism evidence="7">
    <name type="scientific">Diabrotica virgifera virgifera</name>
    <name type="common">western corn rootworm</name>
    <dbReference type="NCBI Taxonomy" id="50390"/>
    <lineage>
        <taxon>Eukaryota</taxon>
        <taxon>Metazoa</taxon>
        <taxon>Ecdysozoa</taxon>
        <taxon>Arthropoda</taxon>
        <taxon>Hexapoda</taxon>
        <taxon>Insecta</taxon>
        <taxon>Pterygota</taxon>
        <taxon>Neoptera</taxon>
        <taxon>Endopterygota</taxon>
        <taxon>Coleoptera</taxon>
        <taxon>Polyphaga</taxon>
        <taxon>Cucujiformia</taxon>
        <taxon>Chrysomeloidea</taxon>
        <taxon>Chrysomelidae</taxon>
        <taxon>Galerucinae</taxon>
        <taxon>Diabroticina</taxon>
        <taxon>Diabroticites</taxon>
        <taxon>Diabrotica</taxon>
    </lineage>
</organism>
<reference evidence="7" key="1">
    <citation type="submission" date="2025-08" db="UniProtKB">
        <authorList>
            <consortium name="RefSeq"/>
        </authorList>
    </citation>
    <scope>IDENTIFICATION</scope>
    <source>
        <tissue evidence="7">Whole insect</tissue>
    </source>
</reference>
<dbReference type="GO" id="GO:0071040">
    <property type="term" value="P:nuclear polyadenylation-dependent antisense transcript catabolic process"/>
    <property type="evidence" value="ECO:0007669"/>
    <property type="project" value="TreeGrafter"/>
</dbReference>
<proteinExistence type="inferred from homology"/>
<dbReference type="GO" id="GO:0005730">
    <property type="term" value="C:nucleolus"/>
    <property type="evidence" value="ECO:0007669"/>
    <property type="project" value="TreeGrafter"/>
</dbReference>
<dbReference type="Pfam" id="PF00570">
    <property type="entry name" value="HRDC"/>
    <property type="match status" value="1"/>
</dbReference>
<dbReference type="InParanoid" id="A0A6P7FY93"/>
<dbReference type="InterPro" id="IPR002562">
    <property type="entry name" value="3'-5'_exonuclease_dom"/>
</dbReference>
<feature type="compositionally biased region" description="Polar residues" evidence="4">
    <location>
        <begin position="494"/>
        <end position="504"/>
    </location>
</feature>
<feature type="compositionally biased region" description="Basic and acidic residues" evidence="4">
    <location>
        <begin position="421"/>
        <end position="433"/>
    </location>
</feature>
<dbReference type="RefSeq" id="XP_028139792.1">
    <property type="nucleotide sequence ID" value="XM_028283991.1"/>
</dbReference>
<feature type="compositionally biased region" description="Basic residues" evidence="4">
    <location>
        <begin position="459"/>
        <end position="476"/>
    </location>
</feature>
<evidence type="ECO:0000256" key="3">
    <source>
        <dbReference type="ARBA" id="ARBA00043957"/>
    </source>
</evidence>
<dbReference type="PROSITE" id="PS50967">
    <property type="entry name" value="HRDC"/>
    <property type="match status" value="1"/>
</dbReference>
<keyword evidence="5" id="KW-1133">Transmembrane helix</keyword>
<keyword evidence="5" id="KW-0472">Membrane</keyword>
<feature type="compositionally biased region" description="Basic residues" evidence="4">
    <location>
        <begin position="407"/>
        <end position="420"/>
    </location>
</feature>
<dbReference type="InterPro" id="IPR036397">
    <property type="entry name" value="RNaseH_sf"/>
</dbReference>
<dbReference type="SUPFAM" id="SSF53098">
    <property type="entry name" value="Ribonuclease H-like"/>
    <property type="match status" value="1"/>
</dbReference>
<name>A0A6P7FY93_DIAVI</name>
<protein>
    <submittedName>
        <fullName evidence="7">Exosome component 10</fullName>
    </submittedName>
</protein>